<evidence type="ECO:0000256" key="1">
    <source>
        <dbReference type="PROSITE-ProRule" id="PRU00464"/>
    </source>
</evidence>
<dbReference type="PRINTS" id="PR00332">
    <property type="entry name" value="HISTRIAD"/>
</dbReference>
<dbReference type="Proteomes" id="UP001240250">
    <property type="component" value="Unassembled WGS sequence"/>
</dbReference>
<keyword evidence="4" id="KW-1185">Reference proteome</keyword>
<dbReference type="Gene3D" id="3.30.428.10">
    <property type="entry name" value="HIT-like"/>
    <property type="match status" value="1"/>
</dbReference>
<protein>
    <submittedName>
        <fullName evidence="3">Diadenosine tetraphosphate (Ap4A) HIT family hydrolase</fullName>
    </submittedName>
</protein>
<dbReference type="PANTHER" id="PTHR46648:SF1">
    <property type="entry name" value="ADENOSINE 5'-MONOPHOSPHORAMIDASE HNT1"/>
    <property type="match status" value="1"/>
</dbReference>
<dbReference type="Pfam" id="PF01230">
    <property type="entry name" value="HIT"/>
    <property type="match status" value="1"/>
</dbReference>
<name>A0ABU0GND3_9CELL</name>
<dbReference type="GO" id="GO:0016787">
    <property type="term" value="F:hydrolase activity"/>
    <property type="evidence" value="ECO:0007669"/>
    <property type="project" value="UniProtKB-KW"/>
</dbReference>
<dbReference type="PROSITE" id="PS51084">
    <property type="entry name" value="HIT_2"/>
    <property type="match status" value="1"/>
</dbReference>
<dbReference type="SUPFAM" id="SSF54197">
    <property type="entry name" value="HIT-like"/>
    <property type="match status" value="1"/>
</dbReference>
<organism evidence="3 4">
    <name type="scientific">Cellulomonas iranensis</name>
    <dbReference type="NCBI Taxonomy" id="76862"/>
    <lineage>
        <taxon>Bacteria</taxon>
        <taxon>Bacillati</taxon>
        <taxon>Actinomycetota</taxon>
        <taxon>Actinomycetes</taxon>
        <taxon>Micrococcales</taxon>
        <taxon>Cellulomonadaceae</taxon>
        <taxon>Cellulomonas</taxon>
    </lineage>
</organism>
<evidence type="ECO:0000313" key="4">
    <source>
        <dbReference type="Proteomes" id="UP001240250"/>
    </source>
</evidence>
<feature type="domain" description="HIT" evidence="2">
    <location>
        <begin position="4"/>
        <end position="107"/>
    </location>
</feature>
<dbReference type="EMBL" id="JAUSVM010000001">
    <property type="protein sequence ID" value="MDQ0426459.1"/>
    <property type="molecule type" value="Genomic_DNA"/>
</dbReference>
<dbReference type="InterPro" id="IPR001310">
    <property type="entry name" value="Histidine_triad_HIT"/>
</dbReference>
<proteinExistence type="predicted"/>
<dbReference type="InterPro" id="IPR011146">
    <property type="entry name" value="HIT-like"/>
</dbReference>
<accession>A0ABU0GND3</accession>
<evidence type="ECO:0000313" key="3">
    <source>
        <dbReference type="EMBL" id="MDQ0426459.1"/>
    </source>
</evidence>
<dbReference type="InterPro" id="IPR036265">
    <property type="entry name" value="HIT-like_sf"/>
</dbReference>
<evidence type="ECO:0000259" key="2">
    <source>
        <dbReference type="PROSITE" id="PS51084"/>
    </source>
</evidence>
<keyword evidence="3" id="KW-0378">Hydrolase</keyword>
<dbReference type="PANTHER" id="PTHR46648">
    <property type="entry name" value="HIT FAMILY PROTEIN 1"/>
    <property type="match status" value="1"/>
</dbReference>
<reference evidence="3 4" key="1">
    <citation type="submission" date="2023-07" db="EMBL/GenBank/DDBJ databases">
        <title>Sequencing the genomes of 1000 actinobacteria strains.</title>
        <authorList>
            <person name="Klenk H.-P."/>
        </authorList>
    </citation>
    <scope>NUCLEOTIDE SEQUENCE [LARGE SCALE GENOMIC DNA]</scope>
    <source>
        <strain evidence="3 4">DSM 14785</strain>
    </source>
</reference>
<gene>
    <name evidence="3" type="ORF">JO380_002840</name>
</gene>
<comment type="caution">
    <text evidence="3">The sequence shown here is derived from an EMBL/GenBank/DDBJ whole genome shotgun (WGS) entry which is preliminary data.</text>
</comment>
<dbReference type="RefSeq" id="WP_070320272.1">
    <property type="nucleotide sequence ID" value="NZ_JAUSVM010000001.1"/>
</dbReference>
<sequence>MPTLFTRIIDGELPGRLVWEDDRAVVLLTIAPITDGHALVVPREEVEQLTDAPDDLLAHLTTVAKAVGRAQQAAWGAPRAALLVAGFEIPHLHLHVLPAWDESSLTFANARQGVPGAELDAAAQRLRDALRAAGHGAHVPADPEVPAP</sequence>
<feature type="short sequence motif" description="Histidine triad motif" evidence="1">
    <location>
        <begin position="91"/>
        <end position="95"/>
    </location>
</feature>